<sequence>MFSHELQQARHADLLREADAQRLVNVARAARKARRSLDRRSGGHTSEGQVNTEHGRFVRAA</sequence>
<keyword evidence="3" id="KW-1185">Reference proteome</keyword>
<reference evidence="2" key="2">
    <citation type="submission" date="2020-09" db="EMBL/GenBank/DDBJ databases">
        <authorList>
            <person name="Sun Q."/>
            <person name="Ohkuma M."/>
        </authorList>
    </citation>
    <scope>NUCLEOTIDE SEQUENCE</scope>
    <source>
        <strain evidence="2">JCM 4391</strain>
    </source>
</reference>
<dbReference type="AlphaFoldDB" id="A0A918M5M1"/>
<evidence type="ECO:0000256" key="1">
    <source>
        <dbReference type="SAM" id="MobiDB-lite"/>
    </source>
</evidence>
<name>A0A918M5M1_9ACTN</name>
<reference evidence="2" key="1">
    <citation type="journal article" date="2014" name="Int. J. Syst. Evol. Microbiol.">
        <title>Complete genome sequence of Corynebacterium casei LMG S-19264T (=DSM 44701T), isolated from a smear-ripened cheese.</title>
        <authorList>
            <consortium name="US DOE Joint Genome Institute (JGI-PGF)"/>
            <person name="Walter F."/>
            <person name="Albersmeier A."/>
            <person name="Kalinowski J."/>
            <person name="Ruckert C."/>
        </authorList>
    </citation>
    <scope>NUCLEOTIDE SEQUENCE</scope>
    <source>
        <strain evidence="2">JCM 4391</strain>
    </source>
</reference>
<dbReference type="EMBL" id="BMTP01000008">
    <property type="protein sequence ID" value="GGU43951.1"/>
    <property type="molecule type" value="Genomic_DNA"/>
</dbReference>
<evidence type="ECO:0000313" key="2">
    <source>
        <dbReference type="EMBL" id="GGU43951.1"/>
    </source>
</evidence>
<feature type="compositionally biased region" description="Polar residues" evidence="1">
    <location>
        <begin position="43"/>
        <end position="52"/>
    </location>
</feature>
<comment type="caution">
    <text evidence="2">The sequence shown here is derived from an EMBL/GenBank/DDBJ whole genome shotgun (WGS) entry which is preliminary data.</text>
</comment>
<gene>
    <name evidence="2" type="ORF">GCM10010274_34880</name>
</gene>
<organism evidence="2 3">
    <name type="scientific">Streptomyces lavendofoliae</name>
    <dbReference type="NCBI Taxonomy" id="67314"/>
    <lineage>
        <taxon>Bacteria</taxon>
        <taxon>Bacillati</taxon>
        <taxon>Actinomycetota</taxon>
        <taxon>Actinomycetes</taxon>
        <taxon>Kitasatosporales</taxon>
        <taxon>Streptomycetaceae</taxon>
        <taxon>Streptomyces</taxon>
    </lineage>
</organism>
<evidence type="ECO:0000313" key="3">
    <source>
        <dbReference type="Proteomes" id="UP000636661"/>
    </source>
</evidence>
<dbReference type="RefSeq" id="WP_189551761.1">
    <property type="nucleotide sequence ID" value="NZ_BMTP01000008.1"/>
</dbReference>
<protein>
    <submittedName>
        <fullName evidence="2">Uncharacterized protein</fullName>
    </submittedName>
</protein>
<proteinExistence type="predicted"/>
<accession>A0A918M5M1</accession>
<feature type="region of interest" description="Disordered" evidence="1">
    <location>
        <begin position="28"/>
        <end position="61"/>
    </location>
</feature>
<dbReference type="Proteomes" id="UP000636661">
    <property type="component" value="Unassembled WGS sequence"/>
</dbReference>